<feature type="transmembrane region" description="Helical" evidence="1">
    <location>
        <begin position="30"/>
        <end position="49"/>
    </location>
</feature>
<evidence type="ECO:0008006" key="4">
    <source>
        <dbReference type="Google" id="ProtNLM"/>
    </source>
</evidence>
<gene>
    <name evidence="2" type="ORF">K0U00_13150</name>
</gene>
<keyword evidence="1" id="KW-1133">Transmembrane helix</keyword>
<evidence type="ECO:0000256" key="1">
    <source>
        <dbReference type="SAM" id="Phobius"/>
    </source>
</evidence>
<evidence type="ECO:0000313" key="2">
    <source>
        <dbReference type="EMBL" id="MBW7454983.1"/>
    </source>
</evidence>
<sequence length="80" mass="8820">MIVCGVVVVMGIIIGIRIWTQLIQEKTREAVWAIAVLTLGVAYSCVVILKIPMPNPVDVIDRMTEPVYRVVLEAMGITPL</sequence>
<dbReference type="RefSeq" id="WP_210039049.1">
    <property type="nucleotide sequence ID" value="NZ_JBHLVU010000043.1"/>
</dbReference>
<name>A0ABS7C254_9BACL</name>
<reference evidence="2 3" key="1">
    <citation type="submission" date="2021-07" db="EMBL/GenBank/DDBJ databases">
        <title>Paenibacillus radiodurans sp. nov., isolated from the southeastern edge of Tengger Desert.</title>
        <authorList>
            <person name="Zhang G."/>
        </authorList>
    </citation>
    <scope>NUCLEOTIDE SEQUENCE [LARGE SCALE GENOMIC DNA]</scope>
    <source>
        <strain evidence="2 3">CCM 7311</strain>
    </source>
</reference>
<accession>A0ABS7C254</accession>
<keyword evidence="1" id="KW-0812">Transmembrane</keyword>
<protein>
    <recommendedName>
        <fullName evidence="4">CvpA family protein</fullName>
    </recommendedName>
</protein>
<keyword evidence="1" id="KW-0472">Membrane</keyword>
<organism evidence="2 3">
    <name type="scientific">Paenibacillus sepulcri</name>
    <dbReference type="NCBI Taxonomy" id="359917"/>
    <lineage>
        <taxon>Bacteria</taxon>
        <taxon>Bacillati</taxon>
        <taxon>Bacillota</taxon>
        <taxon>Bacilli</taxon>
        <taxon>Bacillales</taxon>
        <taxon>Paenibacillaceae</taxon>
        <taxon>Paenibacillus</taxon>
    </lineage>
</organism>
<proteinExistence type="predicted"/>
<feature type="transmembrane region" description="Helical" evidence="1">
    <location>
        <begin position="6"/>
        <end position="23"/>
    </location>
</feature>
<dbReference type="Proteomes" id="UP001519887">
    <property type="component" value="Unassembled WGS sequence"/>
</dbReference>
<comment type="caution">
    <text evidence="2">The sequence shown here is derived from an EMBL/GenBank/DDBJ whole genome shotgun (WGS) entry which is preliminary data.</text>
</comment>
<keyword evidence="3" id="KW-1185">Reference proteome</keyword>
<evidence type="ECO:0000313" key="3">
    <source>
        <dbReference type="Proteomes" id="UP001519887"/>
    </source>
</evidence>
<dbReference type="EMBL" id="JAHZIK010000284">
    <property type="protein sequence ID" value="MBW7454983.1"/>
    <property type="molecule type" value="Genomic_DNA"/>
</dbReference>